<feature type="compositionally biased region" description="Low complexity" evidence="1">
    <location>
        <begin position="24"/>
        <end position="35"/>
    </location>
</feature>
<feature type="compositionally biased region" description="Polar residues" evidence="1">
    <location>
        <begin position="43"/>
        <end position="57"/>
    </location>
</feature>
<keyword evidence="3" id="KW-1185">Reference proteome</keyword>
<comment type="caution">
    <text evidence="2">The sequence shown here is derived from an EMBL/GenBank/DDBJ whole genome shotgun (WGS) entry which is preliminary data.</text>
</comment>
<organism evidence="2 3">
    <name type="scientific">Undibacterium hunanense</name>
    <dbReference type="NCBI Taxonomy" id="2762292"/>
    <lineage>
        <taxon>Bacteria</taxon>
        <taxon>Pseudomonadati</taxon>
        <taxon>Pseudomonadota</taxon>
        <taxon>Betaproteobacteria</taxon>
        <taxon>Burkholderiales</taxon>
        <taxon>Oxalobacteraceae</taxon>
        <taxon>Undibacterium</taxon>
    </lineage>
</organism>
<reference evidence="2 3" key="1">
    <citation type="submission" date="2020-08" db="EMBL/GenBank/DDBJ databases">
        <title>Novel species isolated from subtropical streams in China.</title>
        <authorList>
            <person name="Lu H."/>
        </authorList>
    </citation>
    <scope>NUCLEOTIDE SEQUENCE [LARGE SCALE GENOMIC DNA]</scope>
    <source>
        <strain evidence="2 3">CY18W</strain>
    </source>
</reference>
<dbReference type="RefSeq" id="WP_186948437.1">
    <property type="nucleotide sequence ID" value="NZ_JACOGF010000008.1"/>
</dbReference>
<feature type="region of interest" description="Disordered" evidence="1">
    <location>
        <begin position="1"/>
        <end position="64"/>
    </location>
</feature>
<evidence type="ECO:0000313" key="3">
    <source>
        <dbReference type="Proteomes" id="UP000650424"/>
    </source>
</evidence>
<protein>
    <submittedName>
        <fullName evidence="2">Uncharacterized protein</fullName>
    </submittedName>
</protein>
<evidence type="ECO:0000313" key="2">
    <source>
        <dbReference type="EMBL" id="MBC3919174.1"/>
    </source>
</evidence>
<proteinExistence type="predicted"/>
<feature type="region of interest" description="Disordered" evidence="1">
    <location>
        <begin position="83"/>
        <end position="112"/>
    </location>
</feature>
<gene>
    <name evidence="2" type="ORF">H8L32_16905</name>
</gene>
<dbReference type="Proteomes" id="UP000650424">
    <property type="component" value="Unassembled WGS sequence"/>
</dbReference>
<sequence>MATPVSVCIEIDEDGNISVGTQDSASVDSSLSSSSPAMGMGTDASSAENDTDGTSGMQPADSIDQALAVARELLRNAAQAGAATIGGEPGGEGAQDAADAAFKSRRGDKAGF</sequence>
<dbReference type="EMBL" id="JACOGF010000008">
    <property type="protein sequence ID" value="MBC3919174.1"/>
    <property type="molecule type" value="Genomic_DNA"/>
</dbReference>
<evidence type="ECO:0000256" key="1">
    <source>
        <dbReference type="SAM" id="MobiDB-lite"/>
    </source>
</evidence>
<accession>A0ABR6ZTJ2</accession>
<name>A0ABR6ZTJ2_9BURK</name>